<protein>
    <submittedName>
        <fullName evidence="5">Choline ABC transporter ATP-binding protein</fullName>
    </submittedName>
</protein>
<dbReference type="GO" id="GO:0005524">
    <property type="term" value="F:ATP binding"/>
    <property type="evidence" value="ECO:0007669"/>
    <property type="project" value="UniProtKB-KW"/>
</dbReference>
<keyword evidence="3 5" id="KW-0067">ATP-binding</keyword>
<evidence type="ECO:0000256" key="1">
    <source>
        <dbReference type="ARBA" id="ARBA00005417"/>
    </source>
</evidence>
<dbReference type="InterPro" id="IPR051921">
    <property type="entry name" value="ABC_osmolyte_uptake_ATP-bind"/>
</dbReference>
<dbReference type="Proteomes" id="UP000320314">
    <property type="component" value="Unassembled WGS sequence"/>
</dbReference>
<comment type="similarity">
    <text evidence="1">Belongs to the ABC transporter superfamily.</text>
</comment>
<dbReference type="PROSITE" id="PS00211">
    <property type="entry name" value="ABC_TRANSPORTER_1"/>
    <property type="match status" value="1"/>
</dbReference>
<dbReference type="InterPro" id="IPR017871">
    <property type="entry name" value="ABC_transporter-like_CS"/>
</dbReference>
<dbReference type="PROSITE" id="PS50893">
    <property type="entry name" value="ABC_TRANSPORTER_2"/>
    <property type="match status" value="1"/>
</dbReference>
<dbReference type="InterPro" id="IPR027417">
    <property type="entry name" value="P-loop_NTPase"/>
</dbReference>
<feature type="domain" description="ABC transporter" evidence="4">
    <location>
        <begin position="29"/>
        <end position="269"/>
    </location>
</feature>
<evidence type="ECO:0000259" key="4">
    <source>
        <dbReference type="PROSITE" id="PS50893"/>
    </source>
</evidence>
<dbReference type="EMBL" id="VHLH01000004">
    <property type="protein sequence ID" value="TPW31277.1"/>
    <property type="molecule type" value="Genomic_DNA"/>
</dbReference>
<accession>A0A506UGP3</accession>
<dbReference type="OrthoDB" id="9802264at2"/>
<dbReference type="NCBIfam" id="TIGR03415">
    <property type="entry name" value="ABC_choXWV_ATP"/>
    <property type="match status" value="1"/>
</dbReference>
<dbReference type="InterPro" id="IPR003439">
    <property type="entry name" value="ABC_transporter-like_ATP-bd"/>
</dbReference>
<dbReference type="PANTHER" id="PTHR43869">
    <property type="entry name" value="GLYCINE BETAINE/PROLINE BETAINE TRANSPORT SYSTEM ATP-BINDING PROTEIN PROV"/>
    <property type="match status" value="1"/>
</dbReference>
<dbReference type="GO" id="GO:0055052">
    <property type="term" value="C:ATP-binding cassette (ABC) transporter complex, substrate-binding subunit-containing"/>
    <property type="evidence" value="ECO:0007669"/>
    <property type="project" value="InterPro"/>
</dbReference>
<evidence type="ECO:0000313" key="5">
    <source>
        <dbReference type="EMBL" id="TPW31277.1"/>
    </source>
</evidence>
<dbReference type="Gene3D" id="3.40.50.300">
    <property type="entry name" value="P-loop containing nucleotide triphosphate hydrolases"/>
    <property type="match status" value="1"/>
</dbReference>
<gene>
    <name evidence="5" type="primary">choV</name>
    <name evidence="5" type="ORF">FJU11_03510</name>
</gene>
<dbReference type="AlphaFoldDB" id="A0A506UGP3"/>
<dbReference type="InterPro" id="IPR003593">
    <property type="entry name" value="AAA+_ATPase"/>
</dbReference>
<comment type="caution">
    <text evidence="5">The sequence shown here is derived from an EMBL/GenBank/DDBJ whole genome shotgun (WGS) entry which is preliminary data.</text>
</comment>
<dbReference type="PANTHER" id="PTHR43869:SF1">
    <property type="entry name" value="GLYCINE BETAINE_PROLINE BETAINE TRANSPORT SYSTEM ATP-BINDING PROTEIN PROV"/>
    <property type="match status" value="1"/>
</dbReference>
<evidence type="ECO:0000313" key="6">
    <source>
        <dbReference type="Proteomes" id="UP000320314"/>
    </source>
</evidence>
<dbReference type="GO" id="GO:0015220">
    <property type="term" value="F:choline transmembrane transporter activity"/>
    <property type="evidence" value="ECO:0007669"/>
    <property type="project" value="InterPro"/>
</dbReference>
<dbReference type="SUPFAM" id="SSF52540">
    <property type="entry name" value="P-loop containing nucleoside triphosphate hydrolases"/>
    <property type="match status" value="1"/>
</dbReference>
<dbReference type="RefSeq" id="WP_141165639.1">
    <property type="nucleotide sequence ID" value="NZ_VHLH01000004.1"/>
</dbReference>
<evidence type="ECO:0000256" key="3">
    <source>
        <dbReference type="ARBA" id="ARBA00022840"/>
    </source>
</evidence>
<evidence type="ECO:0000256" key="2">
    <source>
        <dbReference type="ARBA" id="ARBA00022741"/>
    </source>
</evidence>
<sequence>MTTAVTFDAVDIVFGEQPKKALPLIDRGATRDEISKETNQVLGVAGASLEVHEGETLVLMGLSGSGKSTLLRAVNGLAPVRRGWVSVKCGEETINPYDCPKRKLRDLRSDHVSMVFQQFALLPWRTVSSNVGFGLELAGMREAERRKRIDEQLDLVGLTQWGNRRVGELSGGMQQRVGLARAFATGAPILLMDEPFSALDPLIRTRLQGDLLEFQERLKKTIIFVSHDLDEAFRIGNRIAIMEGGRIVQCGTPHDIVQNPADDYVRDFVADMNPMRVLSASDVMRKGSPSREDADGNLSATVKPQTPLVEILDALTDRPGRIGVVDNGSIVGTIGASEVVAGLTRHRRSRKD</sequence>
<organism evidence="5 6">
    <name type="scientific">Pararhizobium mangrovi</name>
    <dbReference type="NCBI Taxonomy" id="2590452"/>
    <lineage>
        <taxon>Bacteria</taxon>
        <taxon>Pseudomonadati</taxon>
        <taxon>Pseudomonadota</taxon>
        <taxon>Alphaproteobacteria</taxon>
        <taxon>Hyphomicrobiales</taxon>
        <taxon>Rhizobiaceae</taxon>
        <taxon>Rhizobium/Agrobacterium group</taxon>
        <taxon>Pararhizobium</taxon>
    </lineage>
</organism>
<dbReference type="GO" id="GO:0016887">
    <property type="term" value="F:ATP hydrolysis activity"/>
    <property type="evidence" value="ECO:0007669"/>
    <property type="project" value="InterPro"/>
</dbReference>
<name>A0A506UGP3_9HYPH</name>
<proteinExistence type="inferred from homology"/>
<dbReference type="Pfam" id="PF00005">
    <property type="entry name" value="ABC_tran"/>
    <property type="match status" value="1"/>
</dbReference>
<dbReference type="SMART" id="SM00382">
    <property type="entry name" value="AAA"/>
    <property type="match status" value="1"/>
</dbReference>
<keyword evidence="2" id="KW-0547">Nucleotide-binding</keyword>
<dbReference type="InterPro" id="IPR022473">
    <property type="entry name" value="ABC_trnsptr_Choline_ATP-bd"/>
</dbReference>
<reference evidence="5 6" key="1">
    <citation type="submission" date="2019-06" db="EMBL/GenBank/DDBJ databases">
        <authorList>
            <person name="Li M."/>
        </authorList>
    </citation>
    <scope>NUCLEOTIDE SEQUENCE [LARGE SCALE GENOMIC DNA]</scope>
    <source>
        <strain evidence="5 6">BGMRC6574</strain>
    </source>
</reference>
<keyword evidence="6" id="KW-1185">Reference proteome</keyword>